<gene>
    <name evidence="1" type="ORF">FRZ06_21480</name>
</gene>
<reference evidence="1" key="1">
    <citation type="submission" date="2019-08" db="EMBL/GenBank/DDBJ databases">
        <title>Genome sequence of Clostridiales bacterium MT110.</title>
        <authorList>
            <person name="Cao J."/>
        </authorList>
    </citation>
    <scope>NUCLEOTIDE SEQUENCE</scope>
    <source>
        <strain evidence="1">MT110</strain>
    </source>
</reference>
<proteinExistence type="predicted"/>
<protein>
    <submittedName>
        <fullName evidence="1">MarR family transcriptional regulator</fullName>
    </submittedName>
</protein>
<name>A0ACD1AHC2_9FIRM</name>
<keyword evidence="2" id="KW-1185">Reference proteome</keyword>
<dbReference type="EMBL" id="CP042469">
    <property type="protein sequence ID" value="QOX65735.1"/>
    <property type="molecule type" value="Genomic_DNA"/>
</dbReference>
<dbReference type="Proteomes" id="UP000594014">
    <property type="component" value="Chromosome"/>
</dbReference>
<evidence type="ECO:0000313" key="2">
    <source>
        <dbReference type="Proteomes" id="UP000594014"/>
    </source>
</evidence>
<accession>A0ACD1AHC2</accession>
<organism evidence="1 2">
    <name type="scientific">Anoxybacterium hadale</name>
    <dbReference type="NCBI Taxonomy" id="3408580"/>
    <lineage>
        <taxon>Bacteria</taxon>
        <taxon>Bacillati</taxon>
        <taxon>Bacillota</taxon>
        <taxon>Clostridia</taxon>
        <taxon>Peptostreptococcales</taxon>
        <taxon>Anaerovoracaceae</taxon>
        <taxon>Anoxybacterium</taxon>
    </lineage>
</organism>
<sequence>MCTQKLVVCMDTQMNNKNYEFYLRAIVHAMKQMLDNRLLPYDITNQQARLLGDLDNQLKRDKEIVQKDLERTMNLRGSSITSLLQGLERKGFISRSTGNEDGRTKQVDITEKGRAVIQAVESSFLELEQLLVEGMSEDEKETFLRLLRVSFHNLKIE</sequence>
<evidence type="ECO:0000313" key="1">
    <source>
        <dbReference type="EMBL" id="QOX65735.1"/>
    </source>
</evidence>